<evidence type="ECO:0000313" key="2">
    <source>
        <dbReference type="EMBL" id="GAA0572880.1"/>
    </source>
</evidence>
<dbReference type="SUPFAM" id="SSF52540">
    <property type="entry name" value="P-loop containing nucleoside triphosphate hydrolases"/>
    <property type="match status" value="1"/>
</dbReference>
<name>A0ABP3PUP9_9PROT</name>
<comment type="caution">
    <text evidence="2">The sequence shown here is derived from an EMBL/GenBank/DDBJ whole genome shotgun (WGS) entry which is preliminary data.</text>
</comment>
<gene>
    <name evidence="2" type="primary">mobB</name>
    <name evidence="2" type="ORF">GCM10008942_22000</name>
</gene>
<dbReference type="RefSeq" id="WP_166934489.1">
    <property type="nucleotide sequence ID" value="NZ_BAAADD010000005.1"/>
</dbReference>
<accession>A0ABP3PUP9</accession>
<keyword evidence="3" id="KW-1185">Reference proteome</keyword>
<organism evidence="2 3">
    <name type="scientific">Rhizomicrobium electricum</name>
    <dbReference type="NCBI Taxonomy" id="480070"/>
    <lineage>
        <taxon>Bacteria</taxon>
        <taxon>Pseudomonadati</taxon>
        <taxon>Pseudomonadota</taxon>
        <taxon>Alphaproteobacteria</taxon>
        <taxon>Micropepsales</taxon>
        <taxon>Micropepsaceae</taxon>
        <taxon>Rhizomicrobium</taxon>
    </lineage>
</organism>
<dbReference type="Proteomes" id="UP001499951">
    <property type="component" value="Unassembled WGS sequence"/>
</dbReference>
<dbReference type="PANTHER" id="PTHR40072">
    <property type="entry name" value="MOLYBDOPTERIN-GUANINE DINUCLEOTIDE BIOSYNTHESIS ADAPTER PROTEIN-RELATED"/>
    <property type="match status" value="1"/>
</dbReference>
<dbReference type="CDD" id="cd03116">
    <property type="entry name" value="MobB"/>
    <property type="match status" value="1"/>
</dbReference>
<dbReference type="InterPro" id="IPR052539">
    <property type="entry name" value="MGD_biosynthesis_adapter"/>
</dbReference>
<dbReference type="PANTHER" id="PTHR40072:SF1">
    <property type="entry name" value="MOLYBDOPTERIN-GUANINE DINUCLEOTIDE BIOSYNTHESIS ADAPTER PROTEIN"/>
    <property type="match status" value="1"/>
</dbReference>
<dbReference type="Gene3D" id="3.40.50.300">
    <property type="entry name" value="P-loop containing nucleotide triphosphate hydrolases"/>
    <property type="match status" value="1"/>
</dbReference>
<reference evidence="3" key="1">
    <citation type="journal article" date="2019" name="Int. J. Syst. Evol. Microbiol.">
        <title>The Global Catalogue of Microorganisms (GCM) 10K type strain sequencing project: providing services to taxonomists for standard genome sequencing and annotation.</title>
        <authorList>
            <consortium name="The Broad Institute Genomics Platform"/>
            <consortium name="The Broad Institute Genome Sequencing Center for Infectious Disease"/>
            <person name="Wu L."/>
            <person name="Ma J."/>
        </authorList>
    </citation>
    <scope>NUCLEOTIDE SEQUENCE [LARGE SCALE GENOMIC DNA]</scope>
    <source>
        <strain evidence="3">JCM 15089</strain>
    </source>
</reference>
<dbReference type="NCBIfam" id="TIGR00176">
    <property type="entry name" value="mobB"/>
    <property type="match status" value="1"/>
</dbReference>
<dbReference type="EMBL" id="BAAADD010000005">
    <property type="protein sequence ID" value="GAA0572880.1"/>
    <property type="molecule type" value="Genomic_DNA"/>
</dbReference>
<feature type="domain" description="Molybdopterin-guanine dinucleotide biosynthesis protein B (MobB)" evidence="1">
    <location>
        <begin position="8"/>
        <end position="140"/>
    </location>
</feature>
<dbReference type="InterPro" id="IPR027417">
    <property type="entry name" value="P-loop_NTPase"/>
</dbReference>
<dbReference type="InterPro" id="IPR004435">
    <property type="entry name" value="MobB_dom"/>
</dbReference>
<protein>
    <submittedName>
        <fullName evidence="2">Molybdopterin-guanine dinucleotide biosynthesis protein B</fullName>
    </submittedName>
</protein>
<sequence length="190" mass="20217">MDAIFANVIGIVGWKNSGKTTLVEKLVRELVGRGLRVSTIKHAHHDFDIDHPGKDSYRHRAAGAQEVIAASAHRWALVHESRGAPEPSLAELLAKLALCDLVVVEGFKHGPHAKIEVRRTGACGPFLAAEDDSVIAVATDDPALAHGHPSLPLDDAAVIADFVCGAKHVASVPVNAGRNTLGLRSCRWNS</sequence>
<dbReference type="Pfam" id="PF03205">
    <property type="entry name" value="MobB"/>
    <property type="match status" value="1"/>
</dbReference>
<evidence type="ECO:0000313" key="3">
    <source>
        <dbReference type="Proteomes" id="UP001499951"/>
    </source>
</evidence>
<evidence type="ECO:0000259" key="1">
    <source>
        <dbReference type="Pfam" id="PF03205"/>
    </source>
</evidence>
<proteinExistence type="predicted"/>